<sequence>MAFFCGWKLIIKYKATFIGWLLGLGALENGYEFKDIKSRIT</sequence>
<keyword evidence="2" id="KW-1185">Reference proteome</keyword>
<proteinExistence type="predicted"/>
<reference evidence="1 2" key="1">
    <citation type="journal article" date="2017" name="Antonie Van Leeuwenhoek">
        <title>Rhizobium rhizosphaerae sp. nov., a novel species isolated from rice rhizosphere.</title>
        <authorList>
            <person name="Zhao J.J."/>
            <person name="Zhang J."/>
            <person name="Zhang R.J."/>
            <person name="Zhang C.W."/>
            <person name="Yin H.Q."/>
            <person name="Zhang X.X."/>
        </authorList>
    </citation>
    <scope>NUCLEOTIDE SEQUENCE [LARGE SCALE GENOMIC DNA]</scope>
    <source>
        <strain evidence="1 2">BSs20135</strain>
    </source>
</reference>
<gene>
    <name evidence="1" type="ORF">GARC_3996</name>
</gene>
<comment type="caution">
    <text evidence="1">The sequence shown here is derived from an EMBL/GenBank/DDBJ whole genome shotgun (WGS) entry which is preliminary data.</text>
</comment>
<dbReference type="AlphaFoldDB" id="K6YW46"/>
<name>K6YW46_9ALTE</name>
<accession>K6YW46</accession>
<dbReference type="EMBL" id="BAEO01000056">
    <property type="protein sequence ID" value="GAC20943.1"/>
    <property type="molecule type" value="Genomic_DNA"/>
</dbReference>
<evidence type="ECO:0000313" key="1">
    <source>
        <dbReference type="EMBL" id="GAC20943.1"/>
    </source>
</evidence>
<evidence type="ECO:0000313" key="2">
    <source>
        <dbReference type="Proteomes" id="UP000006327"/>
    </source>
</evidence>
<organism evidence="1 2">
    <name type="scientific">Paraglaciecola arctica BSs20135</name>
    <dbReference type="NCBI Taxonomy" id="493475"/>
    <lineage>
        <taxon>Bacteria</taxon>
        <taxon>Pseudomonadati</taxon>
        <taxon>Pseudomonadota</taxon>
        <taxon>Gammaproteobacteria</taxon>
        <taxon>Alteromonadales</taxon>
        <taxon>Alteromonadaceae</taxon>
        <taxon>Paraglaciecola</taxon>
    </lineage>
</organism>
<protein>
    <submittedName>
        <fullName evidence="1">Uncharacterized protein</fullName>
    </submittedName>
</protein>
<dbReference type="Proteomes" id="UP000006327">
    <property type="component" value="Unassembled WGS sequence"/>
</dbReference>